<evidence type="ECO:0000313" key="4">
    <source>
        <dbReference type="Proteomes" id="UP000403266"/>
    </source>
</evidence>
<protein>
    <submittedName>
        <fullName evidence="3">Uncharacterized protein</fullName>
    </submittedName>
</protein>
<proteinExistence type="predicted"/>
<reference evidence="3 4" key="1">
    <citation type="journal article" date="2019" name="Syst. Appl. Microbiol.">
        <title>Microvirga tunisiensis sp. nov., a root nodule symbiotic bacterium isolated from Lupinus micranthus and L. luteus grown in Northern Tunisia.</title>
        <authorList>
            <person name="Msaddak A."/>
            <person name="Rejili M."/>
            <person name="Duran D."/>
            <person name="Mars M."/>
            <person name="Palacios J.M."/>
            <person name="Ruiz-Argueso T."/>
            <person name="Rey L."/>
            <person name="Imperial J."/>
        </authorList>
    </citation>
    <scope>NUCLEOTIDE SEQUENCE [LARGE SCALE GENOMIC DNA]</scope>
    <source>
        <strain evidence="3 4">Lmie10</strain>
    </source>
</reference>
<keyword evidence="4" id="KW-1185">Reference proteome</keyword>
<gene>
    <name evidence="3" type="ORF">FS320_40400</name>
</gene>
<name>A0A5N7MVM9_9HYPH</name>
<evidence type="ECO:0000256" key="2">
    <source>
        <dbReference type="SAM" id="MobiDB-lite"/>
    </source>
</evidence>
<dbReference type="RefSeq" id="WP_152718126.1">
    <property type="nucleotide sequence ID" value="NZ_VOSJ01000553.1"/>
</dbReference>
<dbReference type="AlphaFoldDB" id="A0A5N7MVM9"/>
<keyword evidence="1" id="KW-0175">Coiled coil</keyword>
<organism evidence="3 4">
    <name type="scientific">Microvirga tunisiensis</name>
    <dbReference type="NCBI Taxonomy" id="2108360"/>
    <lineage>
        <taxon>Bacteria</taxon>
        <taxon>Pseudomonadati</taxon>
        <taxon>Pseudomonadota</taxon>
        <taxon>Alphaproteobacteria</taxon>
        <taxon>Hyphomicrobiales</taxon>
        <taxon>Methylobacteriaceae</taxon>
        <taxon>Microvirga</taxon>
    </lineage>
</organism>
<comment type="caution">
    <text evidence="3">The sequence shown here is derived from an EMBL/GenBank/DDBJ whole genome shotgun (WGS) entry which is preliminary data.</text>
</comment>
<feature type="coiled-coil region" evidence="1">
    <location>
        <begin position="47"/>
        <end position="74"/>
    </location>
</feature>
<evidence type="ECO:0000313" key="3">
    <source>
        <dbReference type="EMBL" id="MPR31017.1"/>
    </source>
</evidence>
<dbReference type="EMBL" id="VOSK01000514">
    <property type="protein sequence ID" value="MPR31017.1"/>
    <property type="molecule type" value="Genomic_DNA"/>
</dbReference>
<dbReference type="Proteomes" id="UP000403266">
    <property type="component" value="Unassembled WGS sequence"/>
</dbReference>
<feature type="compositionally biased region" description="Basic and acidic residues" evidence="2">
    <location>
        <begin position="88"/>
        <end position="106"/>
    </location>
</feature>
<sequence length="106" mass="12211">MEVIARRENGGWSRQALSGNSRIAETYKQRKVDLRKGKSRKSPDPALDVVQRQLKDREAQITDLKVKLVQYEERFITMIRNAAVHGLTQHELEEPLPDIDRKGSKS</sequence>
<feature type="region of interest" description="Disordered" evidence="2">
    <location>
        <begin position="87"/>
        <end position="106"/>
    </location>
</feature>
<evidence type="ECO:0000256" key="1">
    <source>
        <dbReference type="SAM" id="Coils"/>
    </source>
</evidence>
<accession>A0A5N7MVM9</accession>